<dbReference type="SUPFAM" id="SSF53822">
    <property type="entry name" value="Periplasmic binding protein-like I"/>
    <property type="match status" value="1"/>
</dbReference>
<keyword evidence="6" id="KW-0449">Lipoprotein</keyword>
<comment type="subcellular location">
    <subcellularLocation>
        <location evidence="1">Cell membrane</location>
        <topology evidence="1">Lipid-anchor</topology>
    </subcellularLocation>
</comment>
<dbReference type="Gene3D" id="3.40.50.2300">
    <property type="match status" value="2"/>
</dbReference>
<dbReference type="EMBL" id="DTHV01000117">
    <property type="protein sequence ID" value="HGW60520.1"/>
    <property type="molecule type" value="Genomic_DNA"/>
</dbReference>
<feature type="domain" description="ABC transporter substrate-binding protein PnrA-like" evidence="8">
    <location>
        <begin position="40"/>
        <end position="375"/>
    </location>
</feature>
<dbReference type="CDD" id="cd06354">
    <property type="entry name" value="PBP1_PrnA-like"/>
    <property type="match status" value="1"/>
</dbReference>
<proteinExistence type="inferred from homology"/>
<keyword evidence="5" id="KW-0472">Membrane</keyword>
<evidence type="ECO:0000259" key="8">
    <source>
        <dbReference type="Pfam" id="PF02608"/>
    </source>
</evidence>
<feature type="chain" id="PRO_5028301201" evidence="7">
    <location>
        <begin position="20"/>
        <end position="389"/>
    </location>
</feature>
<evidence type="ECO:0000256" key="6">
    <source>
        <dbReference type="ARBA" id="ARBA00023288"/>
    </source>
</evidence>
<sequence>MKKLLVVMLAMVLVVSLFAGCKPAGGGKLDLSKRKFKIGLVTDVGGRGDRSFNDSALRGLETWAAKVKYVEGGGYQALTDDEYKASIPDDLKDRNIVPLDVEPIVLESKAKEDYIPNIQTLVEQKHVDLVIGVGFMLAGAIGESAQKYPNTKFMLIDSTPVDANGNPVNLPNAVGYLFKEQECGFLVGAIAGYATKANKVGYIGGMAIPPVLRYEAGFRAGVKTTNPKAQIVGQYTNSFTDAALGKSAAQSQMALGADVLFHAAGATGNGMFQAICEKGAPYWGIGVDVDMGLDPNLCPARTLTSALKHVDYATYEAIKSVVDGTFQGGAVILSLKDGGVGYAPDHVKDVISADQIAKVENLRKMLIEGKFTIPEDPKAVDTWTPPTGF</sequence>
<comment type="caution">
    <text evidence="9">The sequence shown here is derived from an EMBL/GenBank/DDBJ whole genome shotgun (WGS) entry which is preliminary data.</text>
</comment>
<dbReference type="InterPro" id="IPR003760">
    <property type="entry name" value="PnrA-like"/>
</dbReference>
<keyword evidence="3" id="KW-1003">Cell membrane</keyword>
<evidence type="ECO:0000256" key="1">
    <source>
        <dbReference type="ARBA" id="ARBA00004193"/>
    </source>
</evidence>
<organism evidence="9">
    <name type="scientific">Caldisericum exile</name>
    <dbReference type="NCBI Taxonomy" id="693075"/>
    <lineage>
        <taxon>Bacteria</taxon>
        <taxon>Pseudomonadati</taxon>
        <taxon>Caldisericota/Cryosericota group</taxon>
        <taxon>Caldisericota</taxon>
        <taxon>Caldisericia</taxon>
        <taxon>Caldisericales</taxon>
        <taxon>Caldisericaceae</taxon>
        <taxon>Caldisericum</taxon>
    </lineage>
</organism>
<dbReference type="InterPro" id="IPR028082">
    <property type="entry name" value="Peripla_BP_I"/>
</dbReference>
<dbReference type="PANTHER" id="PTHR34296">
    <property type="entry name" value="TRANSCRIPTIONAL ACTIVATOR PROTEIN MED"/>
    <property type="match status" value="1"/>
</dbReference>
<evidence type="ECO:0000256" key="7">
    <source>
        <dbReference type="SAM" id="SignalP"/>
    </source>
</evidence>
<dbReference type="InterPro" id="IPR050957">
    <property type="entry name" value="BMP_lipoprotein"/>
</dbReference>
<keyword evidence="4 7" id="KW-0732">Signal</keyword>
<evidence type="ECO:0000313" key="9">
    <source>
        <dbReference type="EMBL" id="HGW60520.1"/>
    </source>
</evidence>
<protein>
    <submittedName>
        <fullName evidence="9">BMP family ABC transporter substrate-binding protein</fullName>
    </submittedName>
</protein>
<accession>A0A7C4Y4D3</accession>
<dbReference type="AlphaFoldDB" id="A0A7C4Y4D3"/>
<name>A0A7C4Y4D3_9BACT</name>
<gene>
    <name evidence="9" type="ORF">ENV82_03715</name>
</gene>
<evidence type="ECO:0000256" key="5">
    <source>
        <dbReference type="ARBA" id="ARBA00023136"/>
    </source>
</evidence>
<feature type="signal peptide" evidence="7">
    <location>
        <begin position="1"/>
        <end position="19"/>
    </location>
</feature>
<dbReference type="GO" id="GO:0005886">
    <property type="term" value="C:plasma membrane"/>
    <property type="evidence" value="ECO:0007669"/>
    <property type="project" value="UniProtKB-SubCell"/>
</dbReference>
<dbReference type="PROSITE" id="PS51257">
    <property type="entry name" value="PROKAR_LIPOPROTEIN"/>
    <property type="match status" value="1"/>
</dbReference>
<comment type="similarity">
    <text evidence="2">Belongs to the BMP lipoprotein family.</text>
</comment>
<evidence type="ECO:0000256" key="2">
    <source>
        <dbReference type="ARBA" id="ARBA00008610"/>
    </source>
</evidence>
<dbReference type="PANTHER" id="PTHR34296:SF2">
    <property type="entry name" value="ABC TRANSPORTER GUANOSINE-BINDING PROTEIN NUPN"/>
    <property type="match status" value="1"/>
</dbReference>
<evidence type="ECO:0000256" key="4">
    <source>
        <dbReference type="ARBA" id="ARBA00022729"/>
    </source>
</evidence>
<dbReference type="Pfam" id="PF02608">
    <property type="entry name" value="Bmp"/>
    <property type="match status" value="1"/>
</dbReference>
<evidence type="ECO:0000256" key="3">
    <source>
        <dbReference type="ARBA" id="ARBA00022475"/>
    </source>
</evidence>
<reference evidence="9" key="1">
    <citation type="journal article" date="2020" name="mSystems">
        <title>Genome- and Community-Level Interaction Insights into Carbon Utilization and Element Cycling Functions of Hydrothermarchaeota in Hydrothermal Sediment.</title>
        <authorList>
            <person name="Zhou Z."/>
            <person name="Liu Y."/>
            <person name="Xu W."/>
            <person name="Pan J."/>
            <person name="Luo Z.H."/>
            <person name="Li M."/>
        </authorList>
    </citation>
    <scope>NUCLEOTIDE SEQUENCE [LARGE SCALE GENOMIC DNA]</scope>
    <source>
        <strain evidence="9">SpSt-794</strain>
    </source>
</reference>